<dbReference type="PANTHER" id="PTHR12563">
    <property type="entry name" value="GLYCEROL-3-PHOSPHATE ACYLTRANSFERASE"/>
    <property type="match status" value="1"/>
</dbReference>
<dbReference type="SUPFAM" id="SSF69593">
    <property type="entry name" value="Glycerol-3-phosphate (1)-acyltransferase"/>
    <property type="match status" value="1"/>
</dbReference>
<keyword evidence="8" id="KW-0012">Acyltransferase</keyword>
<dbReference type="SMART" id="SM00563">
    <property type="entry name" value="PlsC"/>
    <property type="match status" value="1"/>
</dbReference>
<dbReference type="AlphaFoldDB" id="A0A5K7ZDP1"/>
<proteinExistence type="inferred from homology"/>
<evidence type="ECO:0000256" key="2">
    <source>
        <dbReference type="ARBA" id="ARBA00004765"/>
    </source>
</evidence>
<dbReference type="Proteomes" id="UP000425960">
    <property type="component" value="Chromosome"/>
</dbReference>
<keyword evidence="6" id="KW-0808">Transferase</keyword>
<evidence type="ECO:0000256" key="3">
    <source>
        <dbReference type="ARBA" id="ARBA00007937"/>
    </source>
</evidence>
<organism evidence="12 13">
    <name type="scientific">Desulfosarcina ovata subsp. sediminis</name>
    <dbReference type="NCBI Taxonomy" id="885957"/>
    <lineage>
        <taxon>Bacteria</taxon>
        <taxon>Pseudomonadati</taxon>
        <taxon>Thermodesulfobacteriota</taxon>
        <taxon>Desulfobacteria</taxon>
        <taxon>Desulfobacterales</taxon>
        <taxon>Desulfosarcinaceae</taxon>
        <taxon>Desulfosarcina</taxon>
    </lineage>
</organism>
<evidence type="ECO:0000256" key="6">
    <source>
        <dbReference type="ARBA" id="ARBA00022679"/>
    </source>
</evidence>
<accession>A0A5K7ZDP1</accession>
<dbReference type="CDD" id="cd07993">
    <property type="entry name" value="LPLAT_DHAPAT-like"/>
    <property type="match status" value="1"/>
</dbReference>
<evidence type="ECO:0000256" key="1">
    <source>
        <dbReference type="ARBA" id="ARBA00004184"/>
    </source>
</evidence>
<dbReference type="GO" id="GO:0005886">
    <property type="term" value="C:plasma membrane"/>
    <property type="evidence" value="ECO:0007669"/>
    <property type="project" value="TreeGrafter"/>
</dbReference>
<keyword evidence="10" id="KW-0812">Transmembrane</keyword>
<name>A0A5K7ZDP1_9BACT</name>
<evidence type="ECO:0000256" key="10">
    <source>
        <dbReference type="SAM" id="Phobius"/>
    </source>
</evidence>
<dbReference type="EMBL" id="AP021876">
    <property type="protein sequence ID" value="BBO80308.1"/>
    <property type="molecule type" value="Genomic_DNA"/>
</dbReference>
<evidence type="ECO:0000256" key="4">
    <source>
        <dbReference type="ARBA" id="ARBA00013113"/>
    </source>
</evidence>
<dbReference type="GO" id="GO:0004366">
    <property type="term" value="F:glycerol-3-phosphate O-acyltransferase activity"/>
    <property type="evidence" value="ECO:0007669"/>
    <property type="project" value="UniProtKB-EC"/>
</dbReference>
<comment type="similarity">
    <text evidence="3">Belongs to the GPAT/DAPAT family.</text>
</comment>
<keyword evidence="7 10" id="KW-0472">Membrane</keyword>
<feature type="transmembrane region" description="Helical" evidence="10">
    <location>
        <begin position="766"/>
        <end position="787"/>
    </location>
</feature>
<dbReference type="InterPro" id="IPR045520">
    <property type="entry name" value="GPAT/DHAPAT_C"/>
</dbReference>
<sequence length="865" mass="99237">MLKRLFLRMTGPAEKRFTCWLPERIGFFTMFILRRLFSGVTMAPDIRTTVDGLPDDAVIVYVSKNRSYFEFLCYYTRYMQARIPFPQLCFDCKIRMLQPVGRLIHIAGAQIRHFLRHFSMRDPYREGFIREEIARGTTAYLPLVGKREFYLSFIKSKDDPIRHLIKIQRDLKRPICLIPHLMFFSKRPASTWPTLSDIVFGSPQKPGKLRRLTTLFNKPERIFIEVSDPVNVKAFLEAADNRGRSTAYLALKLRRDLLSQINAHRKSITGPTIKMPEEIKQEILTSEELRQFMTSHAKRRETTIFEAHREAVQYVDEIAAHYSPSFINIAHRIIGRFLKVVFESVTANPDALAEIKRVSRKGPVIFMPAHKSHMDSILLSFTLYDNHMPCPHIFAGKNLSFWPMAPIFRRVGAFFVRRSFKGAVFYAKVFSAYIFQLLKEGFNIAVYIEGTRSRSGKLLQPQLGMLSILLHAFFKGACQDLIFVPVFIAYDRIPDEGSYLHEISGGKKSPENFRQMLKAKSILKKRYGSVYLNFGHPLALADVLAEQNLIGASLSSKQQNGLCRSIGAHIMNAIDRQTVVTPQSMVAGALLSSGREIISRKELDFRVEASMSLLYAQKTPLAETLTQGHEGALETTLKHYQGRKFIQGSDEQGKGGGRPDAWRIIENRRNALDYYKNISICHFIPAAFTSLAILEKDAFQFSTTDLHDTYRRLQELFSEEFNPDPTNPPAFTVRKTMKAFIDMAILVPHPTMPDTYNLSSEGYRKLVFFAGYIEPFIAAYQTALVYLTKNRRNRHDRNKMLKRMLGIGNRMLKQGEIRLKESISKANYDNAANFFAKNGIRGSEDEETIRGWNKTLAHYQSLIAR</sequence>
<dbReference type="Pfam" id="PF01553">
    <property type="entry name" value="Acyltransferase"/>
    <property type="match status" value="1"/>
</dbReference>
<comment type="pathway">
    <text evidence="2">Phospholipid metabolism; CDP-diacylglycerol biosynthesis; CDP-diacylglycerol from sn-glycerol 3-phosphate: step 1/3.</text>
</comment>
<keyword evidence="10" id="KW-1133">Transmembrane helix</keyword>
<comment type="catalytic activity">
    <reaction evidence="9">
        <text>sn-glycerol 3-phosphate + an acyl-CoA = a 1-acyl-sn-glycero-3-phosphate + CoA</text>
        <dbReference type="Rhea" id="RHEA:15325"/>
        <dbReference type="ChEBI" id="CHEBI:57287"/>
        <dbReference type="ChEBI" id="CHEBI:57597"/>
        <dbReference type="ChEBI" id="CHEBI:57970"/>
        <dbReference type="ChEBI" id="CHEBI:58342"/>
        <dbReference type="EC" id="2.3.1.15"/>
    </reaction>
</comment>
<evidence type="ECO:0000256" key="5">
    <source>
        <dbReference type="ARBA" id="ARBA00013432"/>
    </source>
</evidence>
<reference evidence="12 13" key="1">
    <citation type="submission" date="2019-11" db="EMBL/GenBank/DDBJ databases">
        <title>Comparative genomics of hydrocarbon-degrading Desulfosarcina strains.</title>
        <authorList>
            <person name="Watanabe M."/>
            <person name="Kojima H."/>
            <person name="Fukui M."/>
        </authorList>
    </citation>
    <scope>NUCLEOTIDE SEQUENCE [LARGE SCALE GENOMIC DNA]</scope>
    <source>
        <strain evidence="12 13">28bB2T</strain>
    </source>
</reference>
<dbReference type="Pfam" id="PF19277">
    <property type="entry name" value="GPAT_C"/>
    <property type="match status" value="1"/>
</dbReference>
<evidence type="ECO:0000259" key="11">
    <source>
        <dbReference type="SMART" id="SM00563"/>
    </source>
</evidence>
<dbReference type="UniPathway" id="UPA00557">
    <property type="reaction ID" value="UER00612"/>
</dbReference>
<dbReference type="InterPro" id="IPR041728">
    <property type="entry name" value="GPAT/DHAPAT_LPLAT"/>
</dbReference>
<evidence type="ECO:0000256" key="7">
    <source>
        <dbReference type="ARBA" id="ARBA00023136"/>
    </source>
</evidence>
<dbReference type="GO" id="GO:0012505">
    <property type="term" value="C:endomembrane system"/>
    <property type="evidence" value="ECO:0007669"/>
    <property type="project" value="UniProtKB-SubCell"/>
</dbReference>
<evidence type="ECO:0000256" key="8">
    <source>
        <dbReference type="ARBA" id="ARBA00023315"/>
    </source>
</evidence>
<protein>
    <recommendedName>
        <fullName evidence="5">Glycerol-3-phosphate acyltransferase</fullName>
        <ecNumber evidence="4">2.3.1.15</ecNumber>
    </recommendedName>
</protein>
<dbReference type="EC" id="2.3.1.15" evidence="4"/>
<dbReference type="GO" id="GO:0016024">
    <property type="term" value="P:CDP-diacylglycerol biosynthetic process"/>
    <property type="evidence" value="ECO:0007669"/>
    <property type="project" value="UniProtKB-UniPathway"/>
</dbReference>
<evidence type="ECO:0000313" key="12">
    <source>
        <dbReference type="EMBL" id="BBO80308.1"/>
    </source>
</evidence>
<gene>
    <name evidence="12" type="ORF">DSCO28_08740</name>
</gene>
<dbReference type="InterPro" id="IPR022284">
    <property type="entry name" value="GPAT/DHAPAT"/>
</dbReference>
<comment type="subcellular location">
    <subcellularLocation>
        <location evidence="1">Endomembrane system</location>
        <topology evidence="1">Peripheral membrane protein</topology>
    </subcellularLocation>
</comment>
<evidence type="ECO:0000256" key="9">
    <source>
        <dbReference type="ARBA" id="ARBA00048427"/>
    </source>
</evidence>
<evidence type="ECO:0000313" key="13">
    <source>
        <dbReference type="Proteomes" id="UP000425960"/>
    </source>
</evidence>
<feature type="domain" description="Phospholipid/glycerol acyltransferase" evidence="11">
    <location>
        <begin position="364"/>
        <end position="491"/>
    </location>
</feature>
<dbReference type="InterPro" id="IPR002123">
    <property type="entry name" value="Plipid/glycerol_acylTrfase"/>
</dbReference>
<dbReference type="KEGG" id="dov:DSCO28_08740"/>
<dbReference type="PANTHER" id="PTHR12563:SF17">
    <property type="entry name" value="DIHYDROXYACETONE PHOSPHATE ACYLTRANSFERASE"/>
    <property type="match status" value="1"/>
</dbReference>